<evidence type="ECO:0000256" key="5">
    <source>
        <dbReference type="ARBA" id="ARBA00023136"/>
    </source>
</evidence>
<dbReference type="PANTHER" id="PTHR23531:SF2">
    <property type="entry name" value="PERMEASE"/>
    <property type="match status" value="1"/>
</dbReference>
<feature type="transmembrane region" description="Helical" evidence="6">
    <location>
        <begin position="20"/>
        <end position="43"/>
    </location>
</feature>
<dbReference type="KEGG" id="pasa:BAOM_4307"/>
<dbReference type="PROSITE" id="PS00216">
    <property type="entry name" value="SUGAR_TRANSPORT_1"/>
    <property type="match status" value="1"/>
</dbReference>
<dbReference type="PROSITE" id="PS50850">
    <property type="entry name" value="MFS"/>
    <property type="match status" value="1"/>
</dbReference>
<feature type="transmembrane region" description="Helical" evidence="6">
    <location>
        <begin position="254"/>
        <end position="272"/>
    </location>
</feature>
<name>A0A3T0KX11_9BACI</name>
<dbReference type="Pfam" id="PF07690">
    <property type="entry name" value="MFS_1"/>
    <property type="match status" value="1"/>
</dbReference>
<feature type="domain" description="Major facilitator superfamily (MFS) profile" evidence="7">
    <location>
        <begin position="18"/>
        <end position="396"/>
    </location>
</feature>
<sequence>MYGKELNGLQSSKLWTKDFVLFIGSNFFVGLAFYTLMTTVTVYTIQQFSASQSQGGLASSIFIIGALLARLVAGKLVEKVGRKKMMYSSLLLFCLTLLLYFLVNNLALLFAVRFIHGVGFGFANTAMTTTVMDAIPTGRRGEGTGYYSLSTTASTAIGPFVGIYLMNHADFTAILYCCTFCAAAAMGFALLAKVKEADLTPEERKNIKIGFKVSDFLEKKAIPIAVITVFMGIAYSSIMSFINLYAYEIELVDAATYFFLIYAIFLFVTRPVAGKLLDQKGDNFIMYPCILLFSVSLFLVSYAHSSFVLLLASAVLACGFGTYMSSAQAIAAKVAPPKNIGLAISTFYIGLDFGIGIGPFLLGFVIPLVGFRTLYALLGILILILLGAYFMLHGSKVKQLYSN</sequence>
<evidence type="ECO:0000313" key="8">
    <source>
        <dbReference type="EMBL" id="AZV44887.1"/>
    </source>
</evidence>
<dbReference type="Proteomes" id="UP000283095">
    <property type="component" value="Chromosome"/>
</dbReference>
<keyword evidence="4 6" id="KW-1133">Transmembrane helix</keyword>
<dbReference type="InterPro" id="IPR036259">
    <property type="entry name" value="MFS_trans_sf"/>
</dbReference>
<feature type="transmembrane region" description="Helical" evidence="6">
    <location>
        <begin position="221"/>
        <end position="242"/>
    </location>
</feature>
<evidence type="ECO:0000256" key="4">
    <source>
        <dbReference type="ARBA" id="ARBA00022989"/>
    </source>
</evidence>
<evidence type="ECO:0000259" key="7">
    <source>
        <dbReference type="PROSITE" id="PS50850"/>
    </source>
</evidence>
<feature type="transmembrane region" description="Helical" evidence="6">
    <location>
        <begin position="144"/>
        <end position="165"/>
    </location>
</feature>
<dbReference type="GO" id="GO:0022857">
    <property type="term" value="F:transmembrane transporter activity"/>
    <property type="evidence" value="ECO:0007669"/>
    <property type="project" value="InterPro"/>
</dbReference>
<evidence type="ECO:0000313" key="9">
    <source>
        <dbReference type="Proteomes" id="UP000283095"/>
    </source>
</evidence>
<keyword evidence="2" id="KW-0813">Transport</keyword>
<feature type="transmembrane region" description="Helical" evidence="6">
    <location>
        <begin position="309"/>
        <end position="330"/>
    </location>
</feature>
<evidence type="ECO:0000256" key="2">
    <source>
        <dbReference type="ARBA" id="ARBA00022448"/>
    </source>
</evidence>
<evidence type="ECO:0000256" key="3">
    <source>
        <dbReference type="ARBA" id="ARBA00022692"/>
    </source>
</evidence>
<organism evidence="8 9">
    <name type="scientific">Peribacillus asahii</name>
    <dbReference type="NCBI Taxonomy" id="228899"/>
    <lineage>
        <taxon>Bacteria</taxon>
        <taxon>Bacillati</taxon>
        <taxon>Bacillota</taxon>
        <taxon>Bacilli</taxon>
        <taxon>Bacillales</taxon>
        <taxon>Bacillaceae</taxon>
        <taxon>Peribacillus</taxon>
    </lineage>
</organism>
<evidence type="ECO:0000256" key="6">
    <source>
        <dbReference type="SAM" id="Phobius"/>
    </source>
</evidence>
<feature type="transmembrane region" description="Helical" evidence="6">
    <location>
        <begin position="374"/>
        <end position="392"/>
    </location>
</feature>
<dbReference type="CDD" id="cd17489">
    <property type="entry name" value="MFS_YfcJ_like"/>
    <property type="match status" value="1"/>
</dbReference>
<dbReference type="Gene3D" id="1.20.1250.20">
    <property type="entry name" value="MFS general substrate transporter like domains"/>
    <property type="match status" value="2"/>
</dbReference>
<keyword evidence="3 6" id="KW-0812">Transmembrane</keyword>
<keyword evidence="5 6" id="KW-0472">Membrane</keyword>
<dbReference type="InterPro" id="IPR052714">
    <property type="entry name" value="MFS_Exporter"/>
</dbReference>
<dbReference type="InterPro" id="IPR011701">
    <property type="entry name" value="MFS"/>
</dbReference>
<feature type="transmembrane region" description="Helical" evidence="6">
    <location>
        <begin position="85"/>
        <end position="103"/>
    </location>
</feature>
<dbReference type="InterPro" id="IPR020846">
    <property type="entry name" value="MFS_dom"/>
</dbReference>
<reference evidence="8 9" key="1">
    <citation type="submission" date="2018-01" db="EMBL/GenBank/DDBJ databases">
        <title>Bacillus asahii Genome sequencing and assembly.</title>
        <authorList>
            <person name="Jiang H."/>
            <person name="Feng Y."/>
            <person name="Zhao F."/>
            <person name="Lin X."/>
        </authorList>
    </citation>
    <scope>NUCLEOTIDE SEQUENCE [LARGE SCALE GENOMIC DNA]</scope>
    <source>
        <strain evidence="8 9">OM18</strain>
    </source>
</reference>
<comment type="subcellular location">
    <subcellularLocation>
        <location evidence="1">Cell membrane</location>
        <topology evidence="1">Multi-pass membrane protein</topology>
    </subcellularLocation>
</comment>
<accession>A0A3T0KX11</accession>
<feature type="transmembrane region" description="Helical" evidence="6">
    <location>
        <begin position="171"/>
        <end position="192"/>
    </location>
</feature>
<dbReference type="GO" id="GO:0005886">
    <property type="term" value="C:plasma membrane"/>
    <property type="evidence" value="ECO:0007669"/>
    <property type="project" value="UniProtKB-SubCell"/>
</dbReference>
<feature type="transmembrane region" description="Helical" evidence="6">
    <location>
        <begin position="342"/>
        <end position="368"/>
    </location>
</feature>
<dbReference type="EMBL" id="CP026095">
    <property type="protein sequence ID" value="AZV44887.1"/>
    <property type="molecule type" value="Genomic_DNA"/>
</dbReference>
<dbReference type="SUPFAM" id="SSF103473">
    <property type="entry name" value="MFS general substrate transporter"/>
    <property type="match status" value="1"/>
</dbReference>
<evidence type="ECO:0000256" key="1">
    <source>
        <dbReference type="ARBA" id="ARBA00004651"/>
    </source>
</evidence>
<gene>
    <name evidence="8" type="ORF">BAOM_4307</name>
</gene>
<feature type="transmembrane region" description="Helical" evidence="6">
    <location>
        <begin position="284"/>
        <end position="303"/>
    </location>
</feature>
<feature type="transmembrane region" description="Helical" evidence="6">
    <location>
        <begin position="55"/>
        <end position="73"/>
    </location>
</feature>
<proteinExistence type="predicted"/>
<dbReference type="AlphaFoldDB" id="A0A3T0KX11"/>
<dbReference type="PANTHER" id="PTHR23531">
    <property type="entry name" value="QUINOLENE RESISTANCE PROTEIN NORA"/>
    <property type="match status" value="1"/>
</dbReference>
<protein>
    <recommendedName>
        <fullName evidence="7">Major facilitator superfamily (MFS) profile domain-containing protein</fullName>
    </recommendedName>
</protein>
<dbReference type="InterPro" id="IPR005829">
    <property type="entry name" value="Sugar_transporter_CS"/>
</dbReference>